<dbReference type="Pfam" id="PF26113">
    <property type="entry name" value="GH16_XgeA"/>
    <property type="match status" value="1"/>
</dbReference>
<dbReference type="InterPro" id="IPR050546">
    <property type="entry name" value="Glycosyl_Hydrlase_16"/>
</dbReference>
<proteinExistence type="predicted"/>
<dbReference type="EMBL" id="NHTK01001373">
    <property type="protein sequence ID" value="PPQ98939.1"/>
    <property type="molecule type" value="Genomic_DNA"/>
</dbReference>
<feature type="domain" description="GH16" evidence="2">
    <location>
        <begin position="48"/>
        <end position="340"/>
    </location>
</feature>
<dbReference type="InterPro" id="IPR000757">
    <property type="entry name" value="Beta-glucanase-like"/>
</dbReference>
<dbReference type="Gene3D" id="2.60.120.200">
    <property type="match status" value="1"/>
</dbReference>
<sequence length="340" mass="38148">MRWALALVSAFLLILPLGAVAGKHQESQFRSRHVNHARSLQVRNNTGKSWKLVDYYRGESFLNDWEFFSHPDPTHGNVNYLNREDAIRKKLAYVQPDGTTILKVDNFTQVPVGGNRDSIRINTKKRYNGGLFVADFWSMPHGCSVWPAYWSVGPDWPAGGEIDILEGVHKGPTNQYTLHTSPGCSMAGFNEKEIESSNLGHPECTSSGLDNRGCGFVDHDIRSYGRELNLLAGGVFVHQWDKDGIRVWRFFRDNIPSDIKAKRPDPSRWGKPVALFPSTHCDTASHFYEHQLVIDTTICGDLGNPTYAGSGCPGTCAEAVANSKNFDWAKWQLNYIAVYE</sequence>
<comment type="caution">
    <text evidence="3">The sequence shown here is derived from an EMBL/GenBank/DDBJ whole genome shotgun (WGS) entry which is preliminary data.</text>
</comment>
<dbReference type="PANTHER" id="PTHR10963:SF24">
    <property type="entry name" value="GLYCOSIDASE C21B10.07-RELATED"/>
    <property type="match status" value="1"/>
</dbReference>
<evidence type="ECO:0000256" key="1">
    <source>
        <dbReference type="SAM" id="SignalP"/>
    </source>
</evidence>
<dbReference type="Proteomes" id="UP000284842">
    <property type="component" value="Unassembled WGS sequence"/>
</dbReference>
<protein>
    <recommendedName>
        <fullName evidence="2">GH16 domain-containing protein</fullName>
    </recommendedName>
</protein>
<dbReference type="InterPro" id="IPR013320">
    <property type="entry name" value="ConA-like_dom_sf"/>
</dbReference>
<reference evidence="3 4" key="1">
    <citation type="journal article" date="2018" name="Evol. Lett.">
        <title>Horizontal gene cluster transfer increased hallucinogenic mushroom diversity.</title>
        <authorList>
            <person name="Reynolds H.T."/>
            <person name="Vijayakumar V."/>
            <person name="Gluck-Thaler E."/>
            <person name="Korotkin H.B."/>
            <person name="Matheny P.B."/>
            <person name="Slot J.C."/>
        </authorList>
    </citation>
    <scope>NUCLEOTIDE SEQUENCE [LARGE SCALE GENOMIC DNA]</scope>
    <source>
        <strain evidence="3 4">2629</strain>
    </source>
</reference>
<feature type="chain" id="PRO_5019033407" description="GH16 domain-containing protein" evidence="1">
    <location>
        <begin position="22"/>
        <end position="340"/>
    </location>
</feature>
<dbReference type="PANTHER" id="PTHR10963">
    <property type="entry name" value="GLYCOSYL HYDROLASE-RELATED"/>
    <property type="match status" value="1"/>
</dbReference>
<accession>A0A409Y7I2</accession>
<dbReference type="STRING" id="181874.A0A409Y7I2"/>
<evidence type="ECO:0000259" key="2">
    <source>
        <dbReference type="PROSITE" id="PS51762"/>
    </source>
</evidence>
<dbReference type="InParanoid" id="A0A409Y7I2"/>
<dbReference type="GO" id="GO:0004553">
    <property type="term" value="F:hydrolase activity, hydrolyzing O-glycosyl compounds"/>
    <property type="evidence" value="ECO:0007669"/>
    <property type="project" value="InterPro"/>
</dbReference>
<dbReference type="CDD" id="cd02181">
    <property type="entry name" value="GH16_fungal_Lam16A_glucanase"/>
    <property type="match status" value="1"/>
</dbReference>
<gene>
    <name evidence="3" type="ORF">CVT24_003566</name>
</gene>
<evidence type="ECO:0000313" key="4">
    <source>
        <dbReference type="Proteomes" id="UP000284842"/>
    </source>
</evidence>
<evidence type="ECO:0000313" key="3">
    <source>
        <dbReference type="EMBL" id="PPQ98939.1"/>
    </source>
</evidence>
<dbReference type="SUPFAM" id="SSF49899">
    <property type="entry name" value="Concanavalin A-like lectins/glucanases"/>
    <property type="match status" value="1"/>
</dbReference>
<name>A0A409Y7I2_9AGAR</name>
<feature type="signal peptide" evidence="1">
    <location>
        <begin position="1"/>
        <end position="21"/>
    </location>
</feature>
<organism evidence="3 4">
    <name type="scientific">Panaeolus cyanescens</name>
    <dbReference type="NCBI Taxonomy" id="181874"/>
    <lineage>
        <taxon>Eukaryota</taxon>
        <taxon>Fungi</taxon>
        <taxon>Dikarya</taxon>
        <taxon>Basidiomycota</taxon>
        <taxon>Agaricomycotina</taxon>
        <taxon>Agaricomycetes</taxon>
        <taxon>Agaricomycetidae</taxon>
        <taxon>Agaricales</taxon>
        <taxon>Agaricineae</taxon>
        <taxon>Galeropsidaceae</taxon>
        <taxon>Panaeolus</taxon>
    </lineage>
</organism>
<keyword evidence="4" id="KW-1185">Reference proteome</keyword>
<dbReference type="OrthoDB" id="192832at2759"/>
<dbReference type="PROSITE" id="PS51762">
    <property type="entry name" value="GH16_2"/>
    <property type="match status" value="1"/>
</dbReference>
<keyword evidence="1" id="KW-0732">Signal</keyword>
<dbReference type="AlphaFoldDB" id="A0A409Y7I2"/>
<dbReference type="GO" id="GO:0009251">
    <property type="term" value="P:glucan catabolic process"/>
    <property type="evidence" value="ECO:0007669"/>
    <property type="project" value="TreeGrafter"/>
</dbReference>